<keyword evidence="2" id="KW-0326">Glycosidase</keyword>
<feature type="region of interest" description="Disordered" evidence="3">
    <location>
        <begin position="357"/>
        <end position="384"/>
    </location>
</feature>
<dbReference type="GO" id="GO:0005975">
    <property type="term" value="P:carbohydrate metabolic process"/>
    <property type="evidence" value="ECO:0007669"/>
    <property type="project" value="InterPro"/>
</dbReference>
<dbReference type="PROSITE" id="PS51910">
    <property type="entry name" value="GH18_2"/>
    <property type="match status" value="1"/>
</dbReference>
<evidence type="ECO:0000256" key="3">
    <source>
        <dbReference type="SAM" id="MobiDB-lite"/>
    </source>
</evidence>
<feature type="region of interest" description="Disordered" evidence="3">
    <location>
        <begin position="619"/>
        <end position="647"/>
    </location>
</feature>
<dbReference type="EMBL" id="SWFS01000541">
    <property type="protein sequence ID" value="KAA8898571.1"/>
    <property type="molecule type" value="Genomic_DNA"/>
</dbReference>
<dbReference type="InterPro" id="IPR001223">
    <property type="entry name" value="Glyco_hydro18_cat"/>
</dbReference>
<evidence type="ECO:0000256" key="2">
    <source>
        <dbReference type="ARBA" id="ARBA00023295"/>
    </source>
</evidence>
<feature type="domain" description="GH18" evidence="5">
    <location>
        <begin position="29"/>
        <end position="317"/>
    </location>
</feature>
<dbReference type="GO" id="GO:0005576">
    <property type="term" value="C:extracellular region"/>
    <property type="evidence" value="ECO:0007669"/>
    <property type="project" value="TreeGrafter"/>
</dbReference>
<keyword evidence="7" id="KW-1185">Reference proteome</keyword>
<protein>
    <recommendedName>
        <fullName evidence="5">GH18 domain-containing protein</fullName>
    </recommendedName>
</protein>
<evidence type="ECO:0000256" key="1">
    <source>
        <dbReference type="ARBA" id="ARBA00022801"/>
    </source>
</evidence>
<dbReference type="SUPFAM" id="SSF51445">
    <property type="entry name" value="(Trans)glycosidases"/>
    <property type="match status" value="1"/>
</dbReference>
<dbReference type="InterPro" id="IPR050542">
    <property type="entry name" value="Glycosyl_Hydrlase18_Chitinase"/>
</dbReference>
<comment type="caution">
    <text evidence="6">The sequence shown here is derived from an EMBL/GenBank/DDBJ whole genome shotgun (WGS) entry which is preliminary data.</text>
</comment>
<evidence type="ECO:0000313" key="6">
    <source>
        <dbReference type="EMBL" id="KAA8898571.1"/>
    </source>
</evidence>
<proteinExistence type="predicted"/>
<reference evidence="6" key="1">
    <citation type="journal article" date="2019" name="G3 (Bethesda)">
        <title>Genome Assemblies of Two Rare Opportunistic Yeast Pathogens: Diutina rugosa (syn. Candida rugosa) and Trichomonascus ciferrii (syn. Candida ciferrii).</title>
        <authorList>
            <person name="Mixao V."/>
            <person name="Saus E."/>
            <person name="Hansen A.P."/>
            <person name="Lass-Florl C."/>
            <person name="Gabaldon T."/>
        </authorList>
    </citation>
    <scope>NUCLEOTIDE SEQUENCE</scope>
    <source>
        <strain evidence="6">CBS 4856</strain>
    </source>
</reference>
<dbReference type="OrthoDB" id="6020543at2759"/>
<feature type="region of interest" description="Disordered" evidence="3">
    <location>
        <begin position="496"/>
        <end position="550"/>
    </location>
</feature>
<feature type="compositionally biased region" description="Low complexity" evidence="3">
    <location>
        <begin position="619"/>
        <end position="640"/>
    </location>
</feature>
<accession>A0A6A1LPZ3</accession>
<dbReference type="GO" id="GO:0004568">
    <property type="term" value="F:chitinase activity"/>
    <property type="evidence" value="ECO:0007669"/>
    <property type="project" value="TreeGrafter"/>
</dbReference>
<dbReference type="AlphaFoldDB" id="A0A6A1LPZ3"/>
<dbReference type="VEuPathDB" id="FungiDB:TRICI_006527"/>
<sequence>MRLWNRLLFVSILFYVCQLAFAYRPTCKDNIVYYYGNHLSEGGESMSLYDYCDKDYADVFIISSVAAPNDAHGTPLLDLKEGIDGAISYPDSDLKYYPQLSDGIKHCQTLGKEIFLSVSTDTTPIDEHEGSAAEKFANQVWQLFGPNITSEHRPFGSAVVDGFTLTVESRDHLRRRHQSDNLIFAQSLRSEFESDPFRHYRLSASLPCHFLKTELPIMKNLEATFFDMAFITDYDRTCPFSLQQWDEFFGHSHNDHIVMLSGVTSSTSSRGYMNPSSVAQEIKENHMLRHLAGVMVSDATAASGELSSFAKDLRVEIGTECHSSIDEPTAIPEEVLDKNLFVSITNQFNRIVSPFRKRNDLNGNSDAEDGHPSPTSASENSCECETASGTASTTASVPDVTPTDGVFCLPNGLQLCPTGVPLSERSTYWECEESHWIRRPCGEGTICQQLTWDHIVCGHNITPPVSSPAATSSEPLISLTSISSCPFPNTTFSGTSLTETSPATLPTTATSVPTSPTITSVSLPTPTTSGSTCTPTIPIPSPTGSSPSEGESCPCDGIQLCPENVEQDRGYWECVNGAWMHWPCAPGTVCKQHNSEEITCGFPGTTTLPQSTCTNTTASISSPTGSSSSSVCPVPSASPTEGDSCSTHGLQSCPIYLPLDERTRYWECINGQWLYRPCAPGTVCSQRYCDRIVCDFAENALP</sequence>
<feature type="signal peptide" evidence="4">
    <location>
        <begin position="1"/>
        <end position="22"/>
    </location>
</feature>
<keyword evidence="4" id="KW-0732">Signal</keyword>
<gene>
    <name evidence="6" type="ORF">TRICI_006527</name>
</gene>
<evidence type="ECO:0000259" key="5">
    <source>
        <dbReference type="PROSITE" id="PS51910"/>
    </source>
</evidence>
<dbReference type="InterPro" id="IPR017853">
    <property type="entry name" value="GH"/>
</dbReference>
<evidence type="ECO:0000256" key="4">
    <source>
        <dbReference type="SAM" id="SignalP"/>
    </source>
</evidence>
<feature type="compositionally biased region" description="Polar residues" evidence="3">
    <location>
        <begin position="373"/>
        <end position="383"/>
    </location>
</feature>
<name>A0A6A1LPZ3_9ASCO</name>
<organism evidence="6 7">
    <name type="scientific">Trichomonascus ciferrii</name>
    <dbReference type="NCBI Taxonomy" id="44093"/>
    <lineage>
        <taxon>Eukaryota</taxon>
        <taxon>Fungi</taxon>
        <taxon>Dikarya</taxon>
        <taxon>Ascomycota</taxon>
        <taxon>Saccharomycotina</taxon>
        <taxon>Dipodascomycetes</taxon>
        <taxon>Dipodascales</taxon>
        <taxon>Trichomonascaceae</taxon>
        <taxon>Trichomonascus</taxon>
        <taxon>Trichomonascus ciferrii complex</taxon>
    </lineage>
</organism>
<dbReference type="Gene3D" id="3.20.20.80">
    <property type="entry name" value="Glycosidases"/>
    <property type="match status" value="1"/>
</dbReference>
<dbReference type="PANTHER" id="PTHR45708:SF49">
    <property type="entry name" value="ENDOCHITINASE"/>
    <property type="match status" value="1"/>
</dbReference>
<evidence type="ECO:0000313" key="7">
    <source>
        <dbReference type="Proteomes" id="UP000761534"/>
    </source>
</evidence>
<dbReference type="PANTHER" id="PTHR45708">
    <property type="entry name" value="ENDOCHITINASE"/>
    <property type="match status" value="1"/>
</dbReference>
<keyword evidence="1" id="KW-0378">Hydrolase</keyword>
<dbReference type="Proteomes" id="UP000761534">
    <property type="component" value="Unassembled WGS sequence"/>
</dbReference>
<feature type="chain" id="PRO_5025377353" description="GH18 domain-containing protein" evidence="4">
    <location>
        <begin position="23"/>
        <end position="702"/>
    </location>
</feature>